<feature type="signal peptide" evidence="1">
    <location>
        <begin position="1"/>
        <end position="22"/>
    </location>
</feature>
<reference evidence="2 3" key="1">
    <citation type="journal article" date="2016" name="Nat. Commun.">
        <title>Ectomycorrhizal ecology is imprinted in the genome of the dominant symbiotic fungus Cenococcum geophilum.</title>
        <authorList>
            <consortium name="DOE Joint Genome Institute"/>
            <person name="Peter M."/>
            <person name="Kohler A."/>
            <person name="Ohm R.A."/>
            <person name="Kuo A."/>
            <person name="Krutzmann J."/>
            <person name="Morin E."/>
            <person name="Arend M."/>
            <person name="Barry K.W."/>
            <person name="Binder M."/>
            <person name="Choi C."/>
            <person name="Clum A."/>
            <person name="Copeland A."/>
            <person name="Grisel N."/>
            <person name="Haridas S."/>
            <person name="Kipfer T."/>
            <person name="LaButti K."/>
            <person name="Lindquist E."/>
            <person name="Lipzen A."/>
            <person name="Maire R."/>
            <person name="Meier B."/>
            <person name="Mihaltcheva S."/>
            <person name="Molinier V."/>
            <person name="Murat C."/>
            <person name="Poggeler S."/>
            <person name="Quandt C.A."/>
            <person name="Sperisen C."/>
            <person name="Tritt A."/>
            <person name="Tisserant E."/>
            <person name="Crous P.W."/>
            <person name="Henrissat B."/>
            <person name="Nehls U."/>
            <person name="Egli S."/>
            <person name="Spatafora J.W."/>
            <person name="Grigoriev I.V."/>
            <person name="Martin F.M."/>
        </authorList>
    </citation>
    <scope>NUCLEOTIDE SEQUENCE [LARGE SCALE GENOMIC DNA]</scope>
    <source>
        <strain evidence="2 3">CBS 459.81</strain>
    </source>
</reference>
<feature type="chain" id="PRO_5034601904" evidence="1">
    <location>
        <begin position="23"/>
        <end position="308"/>
    </location>
</feature>
<keyword evidence="3" id="KW-1185">Reference proteome</keyword>
<accession>A0A8E2E3I9</accession>
<evidence type="ECO:0000256" key="1">
    <source>
        <dbReference type="SAM" id="SignalP"/>
    </source>
</evidence>
<dbReference type="Proteomes" id="UP000250266">
    <property type="component" value="Unassembled WGS sequence"/>
</dbReference>
<name>A0A8E2E3I9_9PEZI</name>
<evidence type="ECO:0000313" key="3">
    <source>
        <dbReference type="Proteomes" id="UP000250266"/>
    </source>
</evidence>
<dbReference type="OrthoDB" id="3793279at2759"/>
<dbReference type="AlphaFoldDB" id="A0A8E2E3I9"/>
<gene>
    <name evidence="2" type="ORF">K432DRAFT_428625</name>
</gene>
<sequence>MYFVRSTLLAAAFLLYFSQTEARVANHGEVPGNARVAAGEVPEQKNFFNHLRSIFGKRESEIVCVPDDYLSYLQHLAKPKARTFCNEWIGIAPSTVEVDYTQTFTVTTVTATDISTVFNTVRTTTVSTVTKTAVSTLELQKRAESPSPTPRNVNRAALVNIMAAIVTAAISGVAVSAGVPTGSDKASIEAGLSSACSCLNVDPTSTVTMTNTAPPIITTLNAFEREIVTSKLIKVFTIYTTTTTTSILTLPLVASPLTFRLGSTSGKITASVGSALSSQTLASLSATVISSTTFHHNTWCYDFRYLRA</sequence>
<proteinExistence type="predicted"/>
<keyword evidence="1" id="KW-0732">Signal</keyword>
<evidence type="ECO:0000313" key="2">
    <source>
        <dbReference type="EMBL" id="OCK76575.1"/>
    </source>
</evidence>
<protein>
    <submittedName>
        <fullName evidence="2">Uncharacterized protein</fullName>
    </submittedName>
</protein>
<dbReference type="EMBL" id="KV745198">
    <property type="protein sequence ID" value="OCK76575.1"/>
    <property type="molecule type" value="Genomic_DNA"/>
</dbReference>
<organism evidence="2 3">
    <name type="scientific">Lepidopterella palustris CBS 459.81</name>
    <dbReference type="NCBI Taxonomy" id="1314670"/>
    <lineage>
        <taxon>Eukaryota</taxon>
        <taxon>Fungi</taxon>
        <taxon>Dikarya</taxon>
        <taxon>Ascomycota</taxon>
        <taxon>Pezizomycotina</taxon>
        <taxon>Dothideomycetes</taxon>
        <taxon>Pleosporomycetidae</taxon>
        <taxon>Mytilinidiales</taxon>
        <taxon>Argynnaceae</taxon>
        <taxon>Lepidopterella</taxon>
    </lineage>
</organism>